<evidence type="ECO:0000313" key="1">
    <source>
        <dbReference type="EMBL" id="AFD27727.1"/>
    </source>
</evidence>
<dbReference type="HOGENOM" id="CLU_1233380_0_0_0"/>
<dbReference type="EMBL" id="CP002193">
    <property type="protein sequence ID" value="AFD27727.1"/>
    <property type="molecule type" value="Genomic_DNA"/>
</dbReference>
<sequence>MTLTFLSRLPTALPDAQALPELLIAFENGGQLYAPHLSGVTVDRDPIGIEYNVTPRQTARGRSWNSGSGKPKNVSVTVRLYCQAATPLEVRRLAQRWRRIVLASEALYEGARAVYPTGTITCPEAEVKGCTATLTATIPLYDPKWRLSPDDLRPTDHPVESTPGNYPLGLLEVTGEGGGYYDVTPLGGVSTSAGEPLTLTNWAGQSFTFRTYAVEVTDDE</sequence>
<name>H8H2I0_DEIGI</name>
<dbReference type="AlphaFoldDB" id="H8H2I0"/>
<keyword evidence="1" id="KW-0614">Plasmid</keyword>
<dbReference type="KEGG" id="dgo:DGo_PB0458"/>
<dbReference type="PATRIC" id="fig|745776.4.peg.3747"/>
<reference evidence="1 2" key="1">
    <citation type="journal article" date="2012" name="PLoS ONE">
        <title>Genome sequence and transcriptome analysis of the radioresistant bacterium Deinococcus gobiensis: insights into the extreme environmental adaptations.</title>
        <authorList>
            <person name="Yuan M."/>
            <person name="Chen M."/>
            <person name="Zhang W."/>
            <person name="Lu W."/>
            <person name="Wang J."/>
            <person name="Yang M."/>
            <person name="Zhao P."/>
            <person name="Tang R."/>
            <person name="Li X."/>
            <person name="Hao Y."/>
            <person name="Zhou Z."/>
            <person name="Zhan Y."/>
            <person name="Yu H."/>
            <person name="Teng C."/>
            <person name="Yan Y."/>
            <person name="Ping S."/>
            <person name="Wang Y."/>
            <person name="Lin M."/>
        </authorList>
    </citation>
    <scope>NUCLEOTIDE SEQUENCE [LARGE SCALE GENOMIC DNA]</scope>
    <source>
        <strain evidence="2">DSM 21396 / JCM 16679 / CGMCC 1.7299 / I-0</strain>
        <plasmid evidence="1">P2</plasmid>
    </source>
</reference>
<gene>
    <name evidence="1" type="ordered locus">DGo_PB0458</name>
</gene>
<accession>H8H2I0</accession>
<proteinExistence type="predicted"/>
<organism evidence="1 2">
    <name type="scientific">Deinococcus gobiensis (strain DSM 21396 / JCM 16679 / CGMCC 1.7299 / I-0)</name>
    <dbReference type="NCBI Taxonomy" id="745776"/>
    <lineage>
        <taxon>Bacteria</taxon>
        <taxon>Thermotogati</taxon>
        <taxon>Deinococcota</taxon>
        <taxon>Deinococci</taxon>
        <taxon>Deinococcales</taxon>
        <taxon>Deinococcaceae</taxon>
        <taxon>Deinococcus</taxon>
    </lineage>
</organism>
<protein>
    <submittedName>
        <fullName evidence="1">Uncharacterized protein</fullName>
    </submittedName>
</protein>
<geneLocation type="plasmid" evidence="1 2">
    <name>P2</name>
</geneLocation>
<dbReference type="OrthoDB" id="65896at2"/>
<dbReference type="RefSeq" id="WP_014686819.1">
    <property type="nucleotide sequence ID" value="NC_017791.1"/>
</dbReference>
<dbReference type="Proteomes" id="UP000007575">
    <property type="component" value="Plasmid P2"/>
</dbReference>
<evidence type="ECO:0000313" key="2">
    <source>
        <dbReference type="Proteomes" id="UP000007575"/>
    </source>
</evidence>
<keyword evidence="2" id="KW-1185">Reference proteome</keyword>